<feature type="domain" description="F-box" evidence="1">
    <location>
        <begin position="5"/>
        <end position="49"/>
    </location>
</feature>
<dbReference type="Pfam" id="PF12937">
    <property type="entry name" value="F-box-like"/>
    <property type="match status" value="1"/>
</dbReference>
<evidence type="ECO:0000259" key="1">
    <source>
        <dbReference type="Pfam" id="PF12937"/>
    </source>
</evidence>
<proteinExistence type="predicted"/>
<name>A0A8H5WN24_FUSHE</name>
<keyword evidence="3" id="KW-1185">Reference proteome</keyword>
<organism evidence="2 3">
    <name type="scientific">Fusarium heterosporum</name>
    <dbReference type="NCBI Taxonomy" id="42747"/>
    <lineage>
        <taxon>Eukaryota</taxon>
        <taxon>Fungi</taxon>
        <taxon>Dikarya</taxon>
        <taxon>Ascomycota</taxon>
        <taxon>Pezizomycotina</taxon>
        <taxon>Sordariomycetes</taxon>
        <taxon>Hypocreomycetidae</taxon>
        <taxon>Hypocreales</taxon>
        <taxon>Nectriaceae</taxon>
        <taxon>Fusarium</taxon>
        <taxon>Fusarium heterosporum species complex</taxon>
    </lineage>
</organism>
<dbReference type="CDD" id="cd09917">
    <property type="entry name" value="F-box_SF"/>
    <property type="match status" value="1"/>
</dbReference>
<accession>A0A8H5WN24</accession>
<dbReference type="EMBL" id="JAAGWQ010000132">
    <property type="protein sequence ID" value="KAF5664685.1"/>
    <property type="molecule type" value="Genomic_DNA"/>
</dbReference>
<dbReference type="InterPro" id="IPR001810">
    <property type="entry name" value="F-box_dom"/>
</dbReference>
<dbReference type="AlphaFoldDB" id="A0A8H5WN24"/>
<comment type="caution">
    <text evidence="2">The sequence shown here is derived from an EMBL/GenBank/DDBJ whole genome shotgun (WGS) entry which is preliminary data.</text>
</comment>
<sequence>MELINLPREILAEIFSLDDPILPKQDILSARLTCRELAEVLTPILFYSIRISPLVQDSDEFFSIIRQPHLACLVKVVVWEELNGDLSELDLTSWRDRIPVSEHPFFNDLTANARSLFWLKGSLPEDPYQQSGRLKPAYIHHLRERFQDAVLNNIPNLTTLVSRPMNPRRQLKLLSMDYEIKVETITNFIQRSLDSRDFLNFGFHFFLIPTLKLIAQKHLAGNPSPKITKLLYSDEGISALTSLVRLREEDSTAFSMLQHLDFCIAGQSTDVAMIRLMGFFACLQNANNLTTLKICQELREARGYGTIGANLVDMLPTLPKLTEVHFVNINIAKSWDGHTPRPSSMESEFLDEYDLRLRNLRQSLSDGESDDESEKIPLLTPVGFLLRHTKTLRRVYIHGSDLSKRVVKQLAKLHSLQLERFVVTSRDHSEDLDDFEYDYDYKEYRDTGEANREPVDEQALLKYINRVDGNEHSPPLPYKLKQRATELRTHDAIYDNNAYVDTAISDTRGLNWRERGYEVSDVQLHDSQASERRGQHGMSYNIGLRRTRDADTGLWVDVDGCYYNPITDEEIEDSIGFNQSSDDSWATQGQRVWEPELGLWKHKETGALFKYAIDRELLTLPTIRGVDSIMGQDDIDMQPFYDQEEESHLLRIEGGPRWDWGLDEDSKVWYWQTTSNTGHATEMWRFEHNGEYAYGSDPLEFWDDWYNEPEDKVEATPFGWNLALFFTKPTATPGGIVQDINCKGLTKYDVSKDPMFQDRDWWRCMPAPVEIGIHSERDWYYEFGIAVELLETEVPGRGCYSSGFPTKHFPDIQNAVTYF</sequence>
<evidence type="ECO:0000313" key="2">
    <source>
        <dbReference type="EMBL" id="KAF5664685.1"/>
    </source>
</evidence>
<gene>
    <name evidence="2" type="ORF">FHETE_6956</name>
</gene>
<protein>
    <recommendedName>
        <fullName evidence="1">F-box domain-containing protein</fullName>
    </recommendedName>
</protein>
<dbReference type="OrthoDB" id="5427399at2759"/>
<evidence type="ECO:0000313" key="3">
    <source>
        <dbReference type="Proteomes" id="UP000567885"/>
    </source>
</evidence>
<dbReference type="Proteomes" id="UP000567885">
    <property type="component" value="Unassembled WGS sequence"/>
</dbReference>
<reference evidence="2 3" key="1">
    <citation type="submission" date="2020-05" db="EMBL/GenBank/DDBJ databases">
        <title>Identification and distribution of gene clusters putatively required for synthesis of sphingolipid metabolism inhibitors in phylogenetically diverse species of the filamentous fungus Fusarium.</title>
        <authorList>
            <person name="Kim H.-S."/>
            <person name="Busman M."/>
            <person name="Brown D.W."/>
            <person name="Divon H."/>
            <person name="Uhlig S."/>
            <person name="Proctor R.H."/>
        </authorList>
    </citation>
    <scope>NUCLEOTIDE SEQUENCE [LARGE SCALE GENOMIC DNA]</scope>
    <source>
        <strain evidence="2 3">NRRL 20693</strain>
    </source>
</reference>